<feature type="repeat" description="WD" evidence="7">
    <location>
        <begin position="76"/>
        <end position="108"/>
    </location>
</feature>
<evidence type="ECO:0000256" key="6">
    <source>
        <dbReference type="ARBA" id="ARBA00043913"/>
    </source>
</evidence>
<dbReference type="PANTHER" id="PTHR22847">
    <property type="entry name" value="WD40 REPEAT PROTEIN"/>
    <property type="match status" value="1"/>
</dbReference>
<comment type="similarity">
    <text evidence="4">Belongs to the WD repeat MDV1/CAF4 family.</text>
</comment>
<dbReference type="Proteomes" id="UP001498421">
    <property type="component" value="Unassembled WGS sequence"/>
</dbReference>
<keyword evidence="2" id="KW-0677">Repeat</keyword>
<proteinExistence type="inferred from homology"/>
<dbReference type="SMART" id="SM00320">
    <property type="entry name" value="WD40"/>
    <property type="match status" value="2"/>
</dbReference>
<evidence type="ECO:0000256" key="7">
    <source>
        <dbReference type="PROSITE-ProRule" id="PRU00221"/>
    </source>
</evidence>
<organism evidence="8 9">
    <name type="scientific">Neonectria magnoliae</name>
    <dbReference type="NCBI Taxonomy" id="2732573"/>
    <lineage>
        <taxon>Eukaryota</taxon>
        <taxon>Fungi</taxon>
        <taxon>Dikarya</taxon>
        <taxon>Ascomycota</taxon>
        <taxon>Pezizomycotina</taxon>
        <taxon>Sordariomycetes</taxon>
        <taxon>Hypocreomycetidae</taxon>
        <taxon>Hypocreales</taxon>
        <taxon>Nectriaceae</taxon>
        <taxon>Neonectria</taxon>
    </lineage>
</organism>
<dbReference type="PROSITE" id="PS50294">
    <property type="entry name" value="WD_REPEATS_REGION"/>
    <property type="match status" value="2"/>
</dbReference>
<evidence type="ECO:0000256" key="1">
    <source>
        <dbReference type="ARBA" id="ARBA00022574"/>
    </source>
</evidence>
<dbReference type="PANTHER" id="PTHR22847:SF637">
    <property type="entry name" value="WD REPEAT DOMAIN 5B"/>
    <property type="match status" value="1"/>
</dbReference>
<reference evidence="8 9" key="1">
    <citation type="journal article" date="2025" name="Microbiol. Resour. Announc.">
        <title>Draft genome sequences for Neonectria magnoliae and Neonectria punicea, canker pathogens of Liriodendron tulipifera and Acer saccharum in West Virginia.</title>
        <authorList>
            <person name="Petronek H.M."/>
            <person name="Kasson M.T."/>
            <person name="Metheny A.M."/>
            <person name="Stauder C.M."/>
            <person name="Lovett B."/>
            <person name="Lynch S.C."/>
            <person name="Garnas J.R."/>
            <person name="Kasson L.R."/>
            <person name="Stajich J.E."/>
        </authorList>
    </citation>
    <scope>NUCLEOTIDE SEQUENCE [LARGE SCALE GENOMIC DNA]</scope>
    <source>
        <strain evidence="8 9">NRRL 64651</strain>
    </source>
</reference>
<evidence type="ECO:0000313" key="8">
    <source>
        <dbReference type="EMBL" id="KAK7420146.1"/>
    </source>
</evidence>
<dbReference type="EMBL" id="JAZAVK010000139">
    <property type="protein sequence ID" value="KAK7420146.1"/>
    <property type="molecule type" value="Genomic_DNA"/>
</dbReference>
<dbReference type="InterPro" id="IPR015943">
    <property type="entry name" value="WD40/YVTN_repeat-like_dom_sf"/>
</dbReference>
<sequence length="121" mass="13226">MTFKGYNGSVGNVAFSPASHDHAIGVWSSAGEHNKILQAHEGPVNTIKFSPDGQFVASASTDDTVRLWTIKTRCKRMQHAYSVIALTFSLGRKLVASAATDGSVNIWNTYGRKRKAIKMEK</sequence>
<name>A0ABR1HGD8_9HYPO</name>
<comment type="function">
    <text evidence="6">Involved in mitochondrial fission. Acts as an adapter protein required to form mitochondrial fission complexes. Formation of these complexes is required to promote constriction and fission of the mitochondrial compartment at a late step in mitochondrial division.</text>
</comment>
<dbReference type="InterPro" id="IPR036322">
    <property type="entry name" value="WD40_repeat_dom_sf"/>
</dbReference>
<evidence type="ECO:0000256" key="3">
    <source>
        <dbReference type="ARBA" id="ARBA00023054"/>
    </source>
</evidence>
<dbReference type="PRINTS" id="PR00320">
    <property type="entry name" value="GPROTEINBRPT"/>
</dbReference>
<dbReference type="InterPro" id="IPR001680">
    <property type="entry name" value="WD40_rpt"/>
</dbReference>
<accession>A0ABR1HGD8</accession>
<evidence type="ECO:0000313" key="9">
    <source>
        <dbReference type="Proteomes" id="UP001498421"/>
    </source>
</evidence>
<dbReference type="Gene3D" id="2.130.10.10">
    <property type="entry name" value="YVTN repeat-like/Quinoprotein amine dehydrogenase"/>
    <property type="match status" value="1"/>
</dbReference>
<keyword evidence="1 7" id="KW-0853">WD repeat</keyword>
<dbReference type="Pfam" id="PF00400">
    <property type="entry name" value="WD40"/>
    <property type="match status" value="2"/>
</dbReference>
<comment type="caution">
    <text evidence="8">The sequence shown here is derived from an EMBL/GenBank/DDBJ whole genome shotgun (WGS) entry which is preliminary data.</text>
</comment>
<dbReference type="PROSITE" id="PS50082">
    <property type="entry name" value="WD_REPEATS_2"/>
    <property type="match status" value="2"/>
</dbReference>
<evidence type="ECO:0000256" key="2">
    <source>
        <dbReference type="ARBA" id="ARBA00022737"/>
    </source>
</evidence>
<keyword evidence="3" id="KW-0175">Coiled coil</keyword>
<gene>
    <name evidence="8" type="ORF">QQZ08_010560</name>
</gene>
<keyword evidence="9" id="KW-1185">Reference proteome</keyword>
<evidence type="ECO:0000256" key="5">
    <source>
        <dbReference type="ARBA" id="ARBA00039789"/>
    </source>
</evidence>
<dbReference type="InterPro" id="IPR020472">
    <property type="entry name" value="WD40_PAC1"/>
</dbReference>
<feature type="repeat" description="WD" evidence="7">
    <location>
        <begin position="37"/>
        <end position="72"/>
    </location>
</feature>
<evidence type="ECO:0000256" key="4">
    <source>
        <dbReference type="ARBA" id="ARBA00038415"/>
    </source>
</evidence>
<dbReference type="SUPFAM" id="SSF50978">
    <property type="entry name" value="WD40 repeat-like"/>
    <property type="match status" value="1"/>
</dbReference>
<protein>
    <recommendedName>
        <fullName evidence="5">Mitochondrial division protein 1</fullName>
    </recommendedName>
</protein>